<dbReference type="EMBL" id="CAFBNQ010000047">
    <property type="protein sequence ID" value="CAB4957556.1"/>
    <property type="molecule type" value="Genomic_DNA"/>
</dbReference>
<dbReference type="SUPFAM" id="SSF51569">
    <property type="entry name" value="Aldolase"/>
    <property type="match status" value="1"/>
</dbReference>
<proteinExistence type="predicted"/>
<gene>
    <name evidence="2" type="ORF">UFOPK3861_00573</name>
</gene>
<dbReference type="InterPro" id="IPR013785">
    <property type="entry name" value="Aldolase_TIM"/>
</dbReference>
<sequence length="256" mass="27207">MLLLAADHTARGIIAAGNNPTAIADRFILLDKLVRGLALPGVDGVMASADILEELAWLGVLEEKVAIGTMNRGGIIGASWELDDRLTAYDAEHIRSMGLDGGKTLLRIDETDPGTARTIEMVAAVTTQLADFELVSMIEPLPYIKNENGRAVLDPSEEKLIKVVSIASGLGSSSAFTWLKIPAPTNPEKVAAATSCPILLLGGDPGSNWEDVFAKWENAMKVPNIRGLVPGRALLFGDELDVEAAVARAAQMVRRG</sequence>
<organism evidence="2">
    <name type="scientific">freshwater metagenome</name>
    <dbReference type="NCBI Taxonomy" id="449393"/>
    <lineage>
        <taxon>unclassified sequences</taxon>
        <taxon>metagenomes</taxon>
        <taxon>ecological metagenomes</taxon>
    </lineage>
</organism>
<evidence type="ECO:0000259" key="1">
    <source>
        <dbReference type="Pfam" id="PF22649"/>
    </source>
</evidence>
<protein>
    <submittedName>
        <fullName evidence="2">Unannotated protein</fullName>
    </submittedName>
</protein>
<dbReference type="Gene3D" id="3.20.20.70">
    <property type="entry name" value="Aldolase class I"/>
    <property type="match status" value="1"/>
</dbReference>
<dbReference type="InterPro" id="IPR054574">
    <property type="entry name" value="Cgl0159_dom"/>
</dbReference>
<accession>A0A6J7KNT3</accession>
<dbReference type="Pfam" id="PF22649">
    <property type="entry name" value="Cgl0159"/>
    <property type="match status" value="1"/>
</dbReference>
<name>A0A6J7KNT3_9ZZZZ</name>
<evidence type="ECO:0000313" key="2">
    <source>
        <dbReference type="EMBL" id="CAB4957556.1"/>
    </source>
</evidence>
<dbReference type="AlphaFoldDB" id="A0A6J7KNT3"/>
<feature type="domain" description="Cgl0159-like" evidence="1">
    <location>
        <begin position="1"/>
        <end position="250"/>
    </location>
</feature>
<reference evidence="2" key="1">
    <citation type="submission" date="2020-05" db="EMBL/GenBank/DDBJ databases">
        <authorList>
            <person name="Chiriac C."/>
            <person name="Salcher M."/>
            <person name="Ghai R."/>
            <person name="Kavagutti S V."/>
        </authorList>
    </citation>
    <scope>NUCLEOTIDE SEQUENCE</scope>
</reference>